<dbReference type="GO" id="GO:0016020">
    <property type="term" value="C:membrane"/>
    <property type="evidence" value="ECO:0007669"/>
    <property type="project" value="UniProtKB-SubCell"/>
</dbReference>
<gene>
    <name evidence="7" type="ORF">g.20502</name>
    <name evidence="8" type="ORF">g.20504</name>
</gene>
<dbReference type="SUPFAM" id="SSF103506">
    <property type="entry name" value="Mitochondrial carrier"/>
    <property type="match status" value="1"/>
</dbReference>
<dbReference type="InterPro" id="IPR018108">
    <property type="entry name" value="MCP_transmembrane"/>
</dbReference>
<dbReference type="PANTHER" id="PTHR46314:SF2">
    <property type="entry name" value="SOLUTE CARRIER FAMILY 25 MEMBER 44"/>
    <property type="match status" value="1"/>
</dbReference>
<dbReference type="PANTHER" id="PTHR46314">
    <property type="entry name" value="SOLUTE CARRIER FAMILY 25 MEMBER 44"/>
    <property type="match status" value="1"/>
</dbReference>
<name>A0A1B6C4N0_9HEMI</name>
<evidence type="ECO:0008006" key="9">
    <source>
        <dbReference type="Google" id="ProtNLM"/>
    </source>
</evidence>
<keyword evidence="4 5" id="KW-0472">Membrane</keyword>
<evidence type="ECO:0000313" key="8">
    <source>
        <dbReference type="EMBL" id="JAS08998.1"/>
    </source>
</evidence>
<dbReference type="Gene3D" id="1.50.40.10">
    <property type="entry name" value="Mitochondrial carrier domain"/>
    <property type="match status" value="2"/>
</dbReference>
<feature type="repeat" description="Solcar" evidence="5">
    <location>
        <begin position="111"/>
        <end position="221"/>
    </location>
</feature>
<keyword evidence="6" id="KW-0813">Transport</keyword>
<feature type="repeat" description="Solcar" evidence="5">
    <location>
        <begin position="19"/>
        <end position="104"/>
    </location>
</feature>
<accession>A0A1B6C4N0</accession>
<evidence type="ECO:0000256" key="6">
    <source>
        <dbReference type="RuleBase" id="RU000488"/>
    </source>
</evidence>
<dbReference type="EMBL" id="GEDC01028836">
    <property type="protein sequence ID" value="JAS08462.1"/>
    <property type="molecule type" value="Transcribed_RNA"/>
</dbReference>
<dbReference type="PROSITE" id="PS50920">
    <property type="entry name" value="SOLCAR"/>
    <property type="match status" value="2"/>
</dbReference>
<dbReference type="AlphaFoldDB" id="A0A1B6C4N0"/>
<dbReference type="GO" id="GO:0009083">
    <property type="term" value="P:branched-chain amino acid catabolic process"/>
    <property type="evidence" value="ECO:0007669"/>
    <property type="project" value="InterPro"/>
</dbReference>
<evidence type="ECO:0000256" key="5">
    <source>
        <dbReference type="PROSITE-ProRule" id="PRU00282"/>
    </source>
</evidence>
<dbReference type="InterPro" id="IPR023395">
    <property type="entry name" value="MCP_dom_sf"/>
</dbReference>
<keyword evidence="3 5" id="KW-0812">Transmembrane</keyword>
<dbReference type="GO" id="GO:0005739">
    <property type="term" value="C:mitochondrion"/>
    <property type="evidence" value="ECO:0007669"/>
    <property type="project" value="InterPro"/>
</dbReference>
<organism evidence="7">
    <name type="scientific">Clastoptera arizonana</name>
    <name type="common">Arizona spittle bug</name>
    <dbReference type="NCBI Taxonomy" id="38151"/>
    <lineage>
        <taxon>Eukaryota</taxon>
        <taxon>Metazoa</taxon>
        <taxon>Ecdysozoa</taxon>
        <taxon>Arthropoda</taxon>
        <taxon>Hexapoda</taxon>
        <taxon>Insecta</taxon>
        <taxon>Pterygota</taxon>
        <taxon>Neoptera</taxon>
        <taxon>Paraneoptera</taxon>
        <taxon>Hemiptera</taxon>
        <taxon>Auchenorrhyncha</taxon>
        <taxon>Cercopoidea</taxon>
        <taxon>Clastopteridae</taxon>
        <taxon>Clastoptera</taxon>
    </lineage>
</organism>
<protein>
    <recommendedName>
        <fullName evidence="9">Solute carrier family 25 member 44</fullName>
    </recommendedName>
</protein>
<comment type="similarity">
    <text evidence="2 6">Belongs to the mitochondrial carrier (TC 2.A.29) family.</text>
</comment>
<evidence type="ECO:0000313" key="7">
    <source>
        <dbReference type="EMBL" id="JAS08462.1"/>
    </source>
</evidence>
<sequence>MEVSADPTQFLKTIEWEMMDKKKFFPLSMLSSFCVRCSLYPLTLIKTRLQIQKHGQMYKGLIDAASKIYETEGVGGLYRGFWVSSVQIISGVLYIATYEGARHILSQYNASSSVKSLVGGGMASLVGQTIIVPFDIISQHLMVLGVGNVTLEKIKDRKLMNPLGIQFDSSKSKLHLTLDIAQVIYKTDGFRGFYRGYLASLCTYVPNSALWWAFYHIYQGCHCTKVIILFIAISIFMRI</sequence>
<dbReference type="Pfam" id="PF00153">
    <property type="entry name" value="Mito_carr"/>
    <property type="match status" value="2"/>
</dbReference>
<evidence type="ECO:0000256" key="4">
    <source>
        <dbReference type="ARBA" id="ARBA00023136"/>
    </source>
</evidence>
<dbReference type="EMBL" id="GEDC01028300">
    <property type="protein sequence ID" value="JAS08998.1"/>
    <property type="molecule type" value="Transcribed_RNA"/>
</dbReference>
<comment type="subcellular location">
    <subcellularLocation>
        <location evidence="1">Membrane</location>
        <topology evidence="1">Multi-pass membrane protein</topology>
    </subcellularLocation>
</comment>
<reference evidence="7" key="1">
    <citation type="submission" date="2015-12" db="EMBL/GenBank/DDBJ databases">
        <title>De novo transcriptome assembly of four potential Pierce s Disease insect vectors from Arizona vineyards.</title>
        <authorList>
            <person name="Tassone E.E."/>
        </authorList>
    </citation>
    <scope>NUCLEOTIDE SEQUENCE</scope>
</reference>
<dbReference type="InterPro" id="IPR042164">
    <property type="entry name" value="SLC25A44"/>
</dbReference>
<evidence type="ECO:0000256" key="3">
    <source>
        <dbReference type="ARBA" id="ARBA00022692"/>
    </source>
</evidence>
<evidence type="ECO:0000256" key="1">
    <source>
        <dbReference type="ARBA" id="ARBA00004141"/>
    </source>
</evidence>
<evidence type="ECO:0000256" key="2">
    <source>
        <dbReference type="ARBA" id="ARBA00006375"/>
    </source>
</evidence>
<dbReference type="GO" id="GO:0015658">
    <property type="term" value="F:branched-chain amino acid transmembrane transporter activity"/>
    <property type="evidence" value="ECO:0007669"/>
    <property type="project" value="InterPro"/>
</dbReference>
<proteinExistence type="inferred from homology"/>